<evidence type="ECO:0000256" key="6">
    <source>
        <dbReference type="ARBA" id="ARBA00023015"/>
    </source>
</evidence>
<dbReference type="InterPro" id="IPR013087">
    <property type="entry name" value="Znf_C2H2_type"/>
</dbReference>
<dbReference type="PROSITE" id="PS50157">
    <property type="entry name" value="ZINC_FINGER_C2H2_2"/>
    <property type="match status" value="1"/>
</dbReference>
<name>A0A9J6EP01_RHIMP</name>
<evidence type="ECO:0000259" key="11">
    <source>
        <dbReference type="PROSITE" id="PS50157"/>
    </source>
</evidence>
<evidence type="ECO:0000256" key="3">
    <source>
        <dbReference type="ARBA" id="ARBA00022737"/>
    </source>
</evidence>
<feature type="compositionally biased region" description="Basic and acidic residues" evidence="10">
    <location>
        <begin position="19"/>
        <end position="30"/>
    </location>
</feature>
<keyword evidence="13" id="KW-1185">Reference proteome</keyword>
<dbReference type="PANTHER" id="PTHR47772:SF13">
    <property type="entry name" value="GASTRULA ZINC FINGER PROTEIN XLCGF49.1-LIKE-RELATED"/>
    <property type="match status" value="1"/>
</dbReference>
<evidence type="ECO:0000313" key="12">
    <source>
        <dbReference type="EMBL" id="KAH8035836.1"/>
    </source>
</evidence>
<keyword evidence="7" id="KW-0804">Transcription</keyword>
<dbReference type="InterPro" id="IPR036236">
    <property type="entry name" value="Znf_C2H2_sf"/>
</dbReference>
<organism evidence="12 13">
    <name type="scientific">Rhipicephalus microplus</name>
    <name type="common">Cattle tick</name>
    <name type="synonym">Boophilus microplus</name>
    <dbReference type="NCBI Taxonomy" id="6941"/>
    <lineage>
        <taxon>Eukaryota</taxon>
        <taxon>Metazoa</taxon>
        <taxon>Ecdysozoa</taxon>
        <taxon>Arthropoda</taxon>
        <taxon>Chelicerata</taxon>
        <taxon>Arachnida</taxon>
        <taxon>Acari</taxon>
        <taxon>Parasitiformes</taxon>
        <taxon>Ixodida</taxon>
        <taxon>Ixodoidea</taxon>
        <taxon>Ixodidae</taxon>
        <taxon>Rhipicephalinae</taxon>
        <taxon>Rhipicephalus</taxon>
        <taxon>Boophilus</taxon>
    </lineage>
</organism>
<dbReference type="AlphaFoldDB" id="A0A9J6EP01"/>
<evidence type="ECO:0000256" key="8">
    <source>
        <dbReference type="ARBA" id="ARBA00023242"/>
    </source>
</evidence>
<proteinExistence type="predicted"/>
<feature type="domain" description="C2H2-type" evidence="11">
    <location>
        <begin position="70"/>
        <end position="97"/>
    </location>
</feature>
<evidence type="ECO:0000256" key="9">
    <source>
        <dbReference type="PROSITE-ProRule" id="PRU00042"/>
    </source>
</evidence>
<evidence type="ECO:0000313" key="13">
    <source>
        <dbReference type="Proteomes" id="UP000821866"/>
    </source>
</evidence>
<dbReference type="OrthoDB" id="9970574at2759"/>
<comment type="subcellular location">
    <subcellularLocation>
        <location evidence="1">Nucleus</location>
    </subcellularLocation>
</comment>
<feature type="region of interest" description="Disordered" evidence="10">
    <location>
        <begin position="1"/>
        <end position="41"/>
    </location>
</feature>
<reference evidence="12" key="1">
    <citation type="journal article" date="2020" name="Cell">
        <title>Large-Scale Comparative Analyses of Tick Genomes Elucidate Their Genetic Diversity and Vector Capacities.</title>
        <authorList>
            <consortium name="Tick Genome and Microbiome Consortium (TIGMIC)"/>
            <person name="Jia N."/>
            <person name="Wang J."/>
            <person name="Shi W."/>
            <person name="Du L."/>
            <person name="Sun Y."/>
            <person name="Zhan W."/>
            <person name="Jiang J.F."/>
            <person name="Wang Q."/>
            <person name="Zhang B."/>
            <person name="Ji P."/>
            <person name="Bell-Sakyi L."/>
            <person name="Cui X.M."/>
            <person name="Yuan T.T."/>
            <person name="Jiang B.G."/>
            <person name="Yang W.F."/>
            <person name="Lam T.T."/>
            <person name="Chang Q.C."/>
            <person name="Ding S.J."/>
            <person name="Wang X.J."/>
            <person name="Zhu J.G."/>
            <person name="Ruan X.D."/>
            <person name="Zhao L."/>
            <person name="Wei J.T."/>
            <person name="Ye R.Z."/>
            <person name="Que T.C."/>
            <person name="Du C.H."/>
            <person name="Zhou Y.H."/>
            <person name="Cheng J.X."/>
            <person name="Dai P.F."/>
            <person name="Guo W.B."/>
            <person name="Han X.H."/>
            <person name="Huang E.J."/>
            <person name="Li L.F."/>
            <person name="Wei W."/>
            <person name="Gao Y.C."/>
            <person name="Liu J.Z."/>
            <person name="Shao H.Z."/>
            <person name="Wang X."/>
            <person name="Wang C.C."/>
            <person name="Yang T.C."/>
            <person name="Huo Q.B."/>
            <person name="Li W."/>
            <person name="Chen H.Y."/>
            <person name="Chen S.E."/>
            <person name="Zhou L.G."/>
            <person name="Ni X.B."/>
            <person name="Tian J.H."/>
            <person name="Sheng Y."/>
            <person name="Liu T."/>
            <person name="Pan Y.S."/>
            <person name="Xia L.Y."/>
            <person name="Li J."/>
            <person name="Zhao F."/>
            <person name="Cao W.C."/>
        </authorList>
    </citation>
    <scope>NUCLEOTIDE SEQUENCE</scope>
    <source>
        <strain evidence="12">Rmic-2018</strain>
    </source>
</reference>
<feature type="compositionally biased region" description="Basic residues" evidence="10">
    <location>
        <begin position="1"/>
        <end position="18"/>
    </location>
</feature>
<dbReference type="Proteomes" id="UP000821866">
    <property type="component" value="Chromosome 11"/>
</dbReference>
<dbReference type="Gene3D" id="3.30.160.60">
    <property type="entry name" value="Classic Zinc Finger"/>
    <property type="match status" value="1"/>
</dbReference>
<protein>
    <recommendedName>
        <fullName evidence="11">C2H2-type domain-containing protein</fullName>
    </recommendedName>
</protein>
<keyword evidence="4 9" id="KW-0863">Zinc-finger</keyword>
<dbReference type="PANTHER" id="PTHR47772">
    <property type="entry name" value="ZINC FINGER PROTEIN 200"/>
    <property type="match status" value="1"/>
</dbReference>
<evidence type="ECO:0000256" key="10">
    <source>
        <dbReference type="SAM" id="MobiDB-lite"/>
    </source>
</evidence>
<dbReference type="GO" id="GO:0005634">
    <property type="term" value="C:nucleus"/>
    <property type="evidence" value="ECO:0007669"/>
    <property type="project" value="UniProtKB-SubCell"/>
</dbReference>
<dbReference type="InterPro" id="IPR050636">
    <property type="entry name" value="C2H2-ZF_domain-containing"/>
</dbReference>
<evidence type="ECO:0000256" key="1">
    <source>
        <dbReference type="ARBA" id="ARBA00004123"/>
    </source>
</evidence>
<dbReference type="PROSITE" id="PS00028">
    <property type="entry name" value="ZINC_FINGER_C2H2_1"/>
    <property type="match status" value="1"/>
</dbReference>
<evidence type="ECO:0000256" key="7">
    <source>
        <dbReference type="ARBA" id="ARBA00023163"/>
    </source>
</evidence>
<keyword evidence="3" id="KW-0677">Repeat</keyword>
<gene>
    <name evidence="12" type="ORF">HPB51_009832</name>
</gene>
<reference evidence="12" key="2">
    <citation type="submission" date="2021-09" db="EMBL/GenBank/DDBJ databases">
        <authorList>
            <person name="Jia N."/>
            <person name="Wang J."/>
            <person name="Shi W."/>
            <person name="Du L."/>
            <person name="Sun Y."/>
            <person name="Zhan W."/>
            <person name="Jiang J."/>
            <person name="Wang Q."/>
            <person name="Zhang B."/>
            <person name="Ji P."/>
            <person name="Sakyi L.B."/>
            <person name="Cui X."/>
            <person name="Yuan T."/>
            <person name="Jiang B."/>
            <person name="Yang W."/>
            <person name="Lam T.T.-Y."/>
            <person name="Chang Q."/>
            <person name="Ding S."/>
            <person name="Wang X."/>
            <person name="Zhu J."/>
            <person name="Ruan X."/>
            <person name="Zhao L."/>
            <person name="Wei J."/>
            <person name="Que T."/>
            <person name="Du C."/>
            <person name="Cheng J."/>
            <person name="Dai P."/>
            <person name="Han X."/>
            <person name="Huang E."/>
            <person name="Gao Y."/>
            <person name="Liu J."/>
            <person name="Shao H."/>
            <person name="Ye R."/>
            <person name="Li L."/>
            <person name="Wei W."/>
            <person name="Wang X."/>
            <person name="Wang C."/>
            <person name="Huo Q."/>
            <person name="Li W."/>
            <person name="Guo W."/>
            <person name="Chen H."/>
            <person name="Chen S."/>
            <person name="Zhou L."/>
            <person name="Zhou L."/>
            <person name="Ni X."/>
            <person name="Tian J."/>
            <person name="Zhou Y."/>
            <person name="Sheng Y."/>
            <person name="Liu T."/>
            <person name="Pan Y."/>
            <person name="Xia L."/>
            <person name="Li J."/>
            <person name="Zhao F."/>
            <person name="Cao W."/>
        </authorList>
    </citation>
    <scope>NUCLEOTIDE SEQUENCE</scope>
    <source>
        <strain evidence="12">Rmic-2018</strain>
        <tissue evidence="12">Larvae</tissue>
    </source>
</reference>
<comment type="caution">
    <text evidence="12">The sequence shown here is derived from an EMBL/GenBank/DDBJ whole genome shotgun (WGS) entry which is preliminary data.</text>
</comment>
<evidence type="ECO:0000256" key="5">
    <source>
        <dbReference type="ARBA" id="ARBA00022833"/>
    </source>
</evidence>
<keyword evidence="2" id="KW-0479">Metal-binding</keyword>
<accession>A0A9J6EP01</accession>
<keyword evidence="8" id="KW-0539">Nucleus</keyword>
<evidence type="ECO:0000256" key="4">
    <source>
        <dbReference type="ARBA" id="ARBA00022771"/>
    </source>
</evidence>
<keyword evidence="6" id="KW-0805">Transcription regulation</keyword>
<sequence length="151" mass="16965">MKRHNANAHRRAAVRVRRVRPEVHSQRRPGEPQAPPHRRGPYSCSLCPATFGTRFAIDDAHGGPQAQGSLRCLMCGMKFVSGKKFDSHVRNHSAKRPYVCHLCSTDFIQKYNYASISPKHSGEEAPSVQRVPQGVLEARVARESHERQAQC</sequence>
<keyword evidence="5" id="KW-0862">Zinc</keyword>
<evidence type="ECO:0000256" key="2">
    <source>
        <dbReference type="ARBA" id="ARBA00022723"/>
    </source>
</evidence>
<dbReference type="GO" id="GO:0008270">
    <property type="term" value="F:zinc ion binding"/>
    <property type="evidence" value="ECO:0007669"/>
    <property type="project" value="UniProtKB-KW"/>
</dbReference>
<dbReference type="SUPFAM" id="SSF57667">
    <property type="entry name" value="beta-beta-alpha zinc fingers"/>
    <property type="match status" value="1"/>
</dbReference>
<dbReference type="VEuPathDB" id="VectorBase:LOC119181549"/>
<dbReference type="EMBL" id="JABSTU010000003">
    <property type="protein sequence ID" value="KAH8035836.1"/>
    <property type="molecule type" value="Genomic_DNA"/>
</dbReference>